<dbReference type="STRING" id="181874.A0A409YZ55"/>
<dbReference type="Pfam" id="PF01613">
    <property type="entry name" value="Flavin_Reduct"/>
    <property type="match status" value="1"/>
</dbReference>
<sequence>MSRTTTTATRKALRTLTQSSRPQLISSSSSIHKCRKLHNHAHAAAPQQEPECPERLLKTQLRAFFREMAQPVAVVTSWMPSKSSNTRHEGSLTRNTQAPAFVHHTQPVSKFHGATLSSFASIAMDPYPLVSFALRVPSRMATTLSSLPKSSSSHLVINLLSAGQADAAIKFSRPDLHPEPFREGGGVKYRLTEDELPVLDGVLGAMSCQLVAGPIPLHDLGALGNAWGPDSSSLAGGACHTSPQLEDGEVASELFIARVTRIEALADTTTDERTLNSPLLYYRRKYTSCADS</sequence>
<dbReference type="PANTHER" id="PTHR30466">
    <property type="entry name" value="FLAVIN REDUCTASE"/>
    <property type="match status" value="1"/>
</dbReference>
<dbReference type="PANTHER" id="PTHR30466:SF1">
    <property type="entry name" value="FMN REDUCTASE (NADH) RUTF"/>
    <property type="match status" value="1"/>
</dbReference>
<dbReference type="InterPro" id="IPR050268">
    <property type="entry name" value="NADH-dep_flavin_reductase"/>
</dbReference>
<evidence type="ECO:0000256" key="1">
    <source>
        <dbReference type="ARBA" id="ARBA00023002"/>
    </source>
</evidence>
<comment type="caution">
    <text evidence="3">The sequence shown here is derived from an EMBL/GenBank/DDBJ whole genome shotgun (WGS) entry which is preliminary data.</text>
</comment>
<keyword evidence="1" id="KW-0560">Oxidoreductase</keyword>
<dbReference type="InterPro" id="IPR012349">
    <property type="entry name" value="Split_barrel_FMN-bd"/>
</dbReference>
<evidence type="ECO:0000259" key="2">
    <source>
        <dbReference type="SMART" id="SM00903"/>
    </source>
</evidence>
<proteinExistence type="predicted"/>
<dbReference type="OrthoDB" id="2015405at2759"/>
<feature type="domain" description="Flavin reductase like" evidence="2">
    <location>
        <begin position="65"/>
        <end position="288"/>
    </location>
</feature>
<dbReference type="InParanoid" id="A0A409YZ55"/>
<keyword evidence="4" id="KW-1185">Reference proteome</keyword>
<gene>
    <name evidence="3" type="ORF">CVT24_000764</name>
</gene>
<reference evidence="3 4" key="1">
    <citation type="journal article" date="2018" name="Evol. Lett.">
        <title>Horizontal gene cluster transfer increased hallucinogenic mushroom diversity.</title>
        <authorList>
            <person name="Reynolds H.T."/>
            <person name="Vijayakumar V."/>
            <person name="Gluck-Thaler E."/>
            <person name="Korotkin H.B."/>
            <person name="Matheny P.B."/>
            <person name="Slot J.C."/>
        </authorList>
    </citation>
    <scope>NUCLEOTIDE SEQUENCE [LARGE SCALE GENOMIC DNA]</scope>
    <source>
        <strain evidence="3 4">2629</strain>
    </source>
</reference>
<dbReference type="EMBL" id="NHTK01000017">
    <property type="protein sequence ID" value="PPR08305.1"/>
    <property type="molecule type" value="Genomic_DNA"/>
</dbReference>
<dbReference type="Proteomes" id="UP000284842">
    <property type="component" value="Unassembled WGS sequence"/>
</dbReference>
<dbReference type="InterPro" id="IPR002563">
    <property type="entry name" value="Flavin_Rdtase-like_dom"/>
</dbReference>
<protein>
    <recommendedName>
        <fullName evidence="2">Flavin reductase like domain-containing protein</fullName>
    </recommendedName>
</protein>
<dbReference type="SUPFAM" id="SSF50475">
    <property type="entry name" value="FMN-binding split barrel"/>
    <property type="match status" value="1"/>
</dbReference>
<dbReference type="SMART" id="SM00903">
    <property type="entry name" value="Flavin_Reduct"/>
    <property type="match status" value="1"/>
</dbReference>
<dbReference type="GO" id="GO:0042602">
    <property type="term" value="F:riboflavin reductase (NADPH) activity"/>
    <property type="evidence" value="ECO:0007669"/>
    <property type="project" value="TreeGrafter"/>
</dbReference>
<dbReference type="Gene3D" id="2.30.110.10">
    <property type="entry name" value="Electron Transport, Fmn-binding Protein, Chain A"/>
    <property type="match status" value="1"/>
</dbReference>
<accession>A0A409YZ55</accession>
<dbReference type="GO" id="GO:0010181">
    <property type="term" value="F:FMN binding"/>
    <property type="evidence" value="ECO:0007669"/>
    <property type="project" value="InterPro"/>
</dbReference>
<evidence type="ECO:0000313" key="4">
    <source>
        <dbReference type="Proteomes" id="UP000284842"/>
    </source>
</evidence>
<organism evidence="3 4">
    <name type="scientific">Panaeolus cyanescens</name>
    <dbReference type="NCBI Taxonomy" id="181874"/>
    <lineage>
        <taxon>Eukaryota</taxon>
        <taxon>Fungi</taxon>
        <taxon>Dikarya</taxon>
        <taxon>Basidiomycota</taxon>
        <taxon>Agaricomycotina</taxon>
        <taxon>Agaricomycetes</taxon>
        <taxon>Agaricomycetidae</taxon>
        <taxon>Agaricales</taxon>
        <taxon>Agaricineae</taxon>
        <taxon>Galeropsidaceae</taxon>
        <taxon>Panaeolus</taxon>
    </lineage>
</organism>
<dbReference type="AlphaFoldDB" id="A0A409YZ55"/>
<name>A0A409YZ55_9AGAR</name>
<evidence type="ECO:0000313" key="3">
    <source>
        <dbReference type="EMBL" id="PPR08305.1"/>
    </source>
</evidence>